<evidence type="ECO:0000256" key="20">
    <source>
        <dbReference type="ARBA" id="ARBA00023136"/>
    </source>
</evidence>
<dbReference type="AlphaFoldDB" id="V9LKT8"/>
<keyword evidence="21" id="KW-1015">Disulfide bond</keyword>
<keyword evidence="16" id="KW-0832">Ubl conjugation</keyword>
<dbReference type="Pfam" id="PF00229">
    <property type="entry name" value="TNF"/>
    <property type="match status" value="1"/>
</dbReference>
<dbReference type="InterPro" id="IPR006052">
    <property type="entry name" value="TNF_dom"/>
</dbReference>
<keyword evidence="15" id="KW-0053">Apoptosis</keyword>
<evidence type="ECO:0000256" key="27">
    <source>
        <dbReference type="ARBA" id="ARBA00030913"/>
    </source>
</evidence>
<comment type="function">
    <text evidence="28">Induces FAS-mediated activation of NF-kappa-B, initiating non-apoptotic signaling pathways. Can induce apoptosis but does not appear to be essential for this process.</text>
</comment>
<keyword evidence="25" id="KW-0539">Nucleus</keyword>
<dbReference type="GO" id="GO:0043123">
    <property type="term" value="P:positive regulation of canonical NF-kappaB signal transduction"/>
    <property type="evidence" value="ECO:0007669"/>
    <property type="project" value="TreeGrafter"/>
</dbReference>
<dbReference type="PRINTS" id="PR01234">
    <property type="entry name" value="TNECROSISFCT"/>
</dbReference>
<evidence type="ECO:0000256" key="5">
    <source>
        <dbReference type="ARBA" id="ARBA00004321"/>
    </source>
</evidence>
<name>V9LKT8_CALMI</name>
<protein>
    <recommendedName>
        <fullName evidence="9">Tumor necrosis factor ligand superfamily member 6</fullName>
    </recommendedName>
    <alternativeName>
        <fullName evidence="27">Fas antigen ligand</fullName>
    </alternativeName>
</protein>
<comment type="subcellular location">
    <subcellularLocation>
        <location evidence="3">Cell membrane</location>
        <topology evidence="3">Single-pass membrane protein</topology>
    </subcellularLocation>
    <subcellularLocation>
        <location evidence="5">Cytoplasmic vesicle lumen</location>
    </subcellularLocation>
    <subcellularLocation>
        <location evidence="4">Lysosome lumen</location>
    </subcellularLocation>
    <subcellularLocation>
        <location evidence="6">Membrane</location>
        <topology evidence="6">Single-pass type II membrane protein</topology>
    </subcellularLocation>
    <subcellularLocation>
        <location evidence="2">Nucleus</location>
    </subcellularLocation>
    <subcellularLocation>
        <location evidence="7">Secreted</location>
    </subcellularLocation>
</comment>
<keyword evidence="11" id="KW-0678">Repressor</keyword>
<evidence type="ECO:0000256" key="26">
    <source>
        <dbReference type="ARBA" id="ARBA00023329"/>
    </source>
</evidence>
<evidence type="ECO:0000256" key="17">
    <source>
        <dbReference type="ARBA" id="ARBA00022968"/>
    </source>
</evidence>
<dbReference type="GO" id="GO:0005125">
    <property type="term" value="F:cytokine activity"/>
    <property type="evidence" value="ECO:0007669"/>
    <property type="project" value="UniProtKB-KW"/>
</dbReference>
<evidence type="ECO:0000256" key="19">
    <source>
        <dbReference type="ARBA" id="ARBA00023015"/>
    </source>
</evidence>
<evidence type="ECO:0000256" key="10">
    <source>
        <dbReference type="ARBA" id="ARBA00022475"/>
    </source>
</evidence>
<keyword evidence="10" id="KW-1003">Cell membrane</keyword>
<evidence type="ECO:0000259" key="30">
    <source>
        <dbReference type="PROSITE" id="PS50049"/>
    </source>
</evidence>
<feature type="domain" description="THD" evidence="30">
    <location>
        <begin position="60"/>
        <end position="197"/>
    </location>
</feature>
<evidence type="ECO:0000256" key="9">
    <source>
        <dbReference type="ARBA" id="ARBA00018020"/>
    </source>
</evidence>
<dbReference type="CDD" id="cd00184">
    <property type="entry name" value="TNF"/>
    <property type="match status" value="1"/>
</dbReference>
<dbReference type="SMART" id="SM00207">
    <property type="entry name" value="TNF"/>
    <property type="match status" value="1"/>
</dbReference>
<evidence type="ECO:0000256" key="3">
    <source>
        <dbReference type="ARBA" id="ARBA00004162"/>
    </source>
</evidence>
<evidence type="ECO:0000256" key="23">
    <source>
        <dbReference type="ARBA" id="ARBA00023180"/>
    </source>
</evidence>
<keyword evidence="23" id="KW-0325">Glycoprotein</keyword>
<proteinExistence type="evidence at transcript level"/>
<dbReference type="PRINTS" id="PR01681">
    <property type="entry name" value="FASLIGAND"/>
</dbReference>
<evidence type="ECO:0000256" key="12">
    <source>
        <dbReference type="ARBA" id="ARBA00022514"/>
    </source>
</evidence>
<dbReference type="InterPro" id="IPR006053">
    <property type="entry name" value="TNF"/>
</dbReference>
<keyword evidence="20" id="KW-0472">Membrane</keyword>
<keyword evidence="19" id="KW-0805">Transcription regulation</keyword>
<dbReference type="GO" id="GO:0006955">
    <property type="term" value="P:immune response"/>
    <property type="evidence" value="ECO:0007669"/>
    <property type="project" value="InterPro"/>
</dbReference>
<keyword evidence="18" id="KW-1133">Transmembrane helix</keyword>
<keyword evidence="22" id="KW-0804">Transcription</keyword>
<evidence type="ECO:0000256" key="18">
    <source>
        <dbReference type="ARBA" id="ARBA00022989"/>
    </source>
</evidence>
<evidence type="ECO:0000256" key="25">
    <source>
        <dbReference type="ARBA" id="ARBA00023242"/>
    </source>
</evidence>
<dbReference type="GO" id="GO:0005164">
    <property type="term" value="F:tumor necrosis factor receptor binding"/>
    <property type="evidence" value="ECO:0007669"/>
    <property type="project" value="InterPro"/>
</dbReference>
<keyword evidence="12" id="KW-0202">Cytokine</keyword>
<evidence type="ECO:0000256" key="1">
    <source>
        <dbReference type="ARBA" id="ARBA00003149"/>
    </source>
</evidence>
<dbReference type="GO" id="GO:0005886">
    <property type="term" value="C:plasma membrane"/>
    <property type="evidence" value="ECO:0007669"/>
    <property type="project" value="UniProtKB-SubCell"/>
</dbReference>
<evidence type="ECO:0000256" key="11">
    <source>
        <dbReference type="ARBA" id="ARBA00022491"/>
    </source>
</evidence>
<dbReference type="GO" id="GO:0005634">
    <property type="term" value="C:nucleus"/>
    <property type="evidence" value="ECO:0007669"/>
    <property type="project" value="UniProtKB-SubCell"/>
</dbReference>
<accession>V9LKT8</accession>
<organism evidence="31">
    <name type="scientific">Callorhinchus milii</name>
    <name type="common">Ghost shark</name>
    <dbReference type="NCBI Taxonomy" id="7868"/>
    <lineage>
        <taxon>Eukaryota</taxon>
        <taxon>Metazoa</taxon>
        <taxon>Chordata</taxon>
        <taxon>Craniata</taxon>
        <taxon>Vertebrata</taxon>
        <taxon>Chondrichthyes</taxon>
        <taxon>Holocephali</taxon>
        <taxon>Chimaeriformes</taxon>
        <taxon>Callorhinchidae</taxon>
        <taxon>Callorhinchus</taxon>
    </lineage>
</organism>
<keyword evidence="24" id="KW-0458">Lysosome</keyword>
<dbReference type="InterPro" id="IPR008983">
    <property type="entry name" value="Tumour_necrosis_fac-like_dom"/>
</dbReference>
<dbReference type="PANTHER" id="PTHR11471">
    <property type="entry name" value="TUMOR NECROSIS FACTOR FAMILY MEMBER"/>
    <property type="match status" value="1"/>
</dbReference>
<keyword evidence="26" id="KW-0968">Cytoplasmic vesicle</keyword>
<dbReference type="EMBL" id="KA353663">
    <property type="protein sequence ID" value="AFP92152.1"/>
    <property type="molecule type" value="mRNA"/>
</dbReference>
<evidence type="ECO:0000256" key="29">
    <source>
        <dbReference type="ARBA" id="ARBA00047144"/>
    </source>
</evidence>
<evidence type="ECO:0000256" key="21">
    <source>
        <dbReference type="ARBA" id="ARBA00023157"/>
    </source>
</evidence>
<sequence length="197" mass="22506">MLKLTRGFGINDLIDSVNLQAEISSRMTDCSAMPDHCVLITPICSIGHKQPIKPSENIREAAHLTGKSSAANTLLWDDTKDIAFTRGVRYKDGGLIINETGLFFIYSKIYFRNLICVKDLELEQTLFVRTSRYPKDMILMETKKNKYCVVKDTVWYINSYQAGIFKLHNGDHIYVNVSNTNLVSFDQTKTFFGLYKL</sequence>
<evidence type="ECO:0000256" key="2">
    <source>
        <dbReference type="ARBA" id="ARBA00004123"/>
    </source>
</evidence>
<evidence type="ECO:0000256" key="7">
    <source>
        <dbReference type="ARBA" id="ARBA00004613"/>
    </source>
</evidence>
<dbReference type="InterPro" id="IPR028326">
    <property type="entry name" value="FASL"/>
</dbReference>
<dbReference type="PROSITE" id="PS50049">
    <property type="entry name" value="THD_2"/>
    <property type="match status" value="1"/>
</dbReference>
<evidence type="ECO:0000256" key="15">
    <source>
        <dbReference type="ARBA" id="ARBA00022703"/>
    </source>
</evidence>
<dbReference type="Gene3D" id="2.60.120.40">
    <property type="match status" value="1"/>
</dbReference>
<evidence type="ECO:0000256" key="16">
    <source>
        <dbReference type="ARBA" id="ARBA00022843"/>
    </source>
</evidence>
<comment type="function">
    <text evidence="1">Cytoplasmic form induces gene transcription inhibition.</text>
</comment>
<evidence type="ECO:0000256" key="8">
    <source>
        <dbReference type="ARBA" id="ARBA00008670"/>
    </source>
</evidence>
<comment type="subunit">
    <text evidence="29">Homotrimer. Interacts with ARHGAP9, BAIAP2L1, BTK, CACNB3, CACNB4, CRK, DLG2, DNMBP, DOCK4, EPS8L3, FGR, FYB1, FYN, HCK, ITK, ITSN2, KALRN, LYN, MACC1, MIA, MPP4, MYO15A, NCF1, NCK1, NCK2, NCKIPSD, OSTF1, PIK3R1, PSTPIP1, RIMBP3C, SAMSN1, SH3GL3, SH3PXD2B, SH3PXD2A, SH3RF2, SKAP2, SNX33, SNX9, SORBS3, SPTA1, SRC, SRGAP1, SRGAP2, SRGAP3, TEC, TJP3 and YES1.</text>
</comment>
<dbReference type="GO" id="GO:0005615">
    <property type="term" value="C:extracellular space"/>
    <property type="evidence" value="ECO:0007669"/>
    <property type="project" value="UniProtKB-KW"/>
</dbReference>
<evidence type="ECO:0000313" key="31">
    <source>
        <dbReference type="EMBL" id="AFP92152.1"/>
    </source>
</evidence>
<comment type="similarity">
    <text evidence="8">Belongs to the tumor necrosis factor family.</text>
</comment>
<dbReference type="GO" id="GO:0043202">
    <property type="term" value="C:lysosomal lumen"/>
    <property type="evidence" value="ECO:0007669"/>
    <property type="project" value="UniProtKB-SubCell"/>
</dbReference>
<keyword evidence="13" id="KW-0964">Secreted</keyword>
<evidence type="ECO:0000256" key="22">
    <source>
        <dbReference type="ARBA" id="ARBA00023163"/>
    </source>
</evidence>
<evidence type="ECO:0000256" key="13">
    <source>
        <dbReference type="ARBA" id="ARBA00022525"/>
    </source>
</evidence>
<dbReference type="GO" id="GO:0060205">
    <property type="term" value="C:cytoplasmic vesicle lumen"/>
    <property type="evidence" value="ECO:0007669"/>
    <property type="project" value="UniProtKB-SubCell"/>
</dbReference>
<evidence type="ECO:0000256" key="24">
    <source>
        <dbReference type="ARBA" id="ARBA00023228"/>
    </source>
</evidence>
<evidence type="ECO:0000256" key="4">
    <source>
        <dbReference type="ARBA" id="ARBA00004227"/>
    </source>
</evidence>
<keyword evidence="14" id="KW-0812">Transmembrane</keyword>
<keyword evidence="17" id="KW-0735">Signal-anchor</keyword>
<dbReference type="PANTHER" id="PTHR11471:SF33">
    <property type="entry name" value="TUMOR NECROSIS FACTOR LIGAND SUPERFAMILY MEMBER 6"/>
    <property type="match status" value="1"/>
</dbReference>
<dbReference type="SUPFAM" id="SSF49842">
    <property type="entry name" value="TNF-like"/>
    <property type="match status" value="1"/>
</dbReference>
<evidence type="ECO:0000256" key="6">
    <source>
        <dbReference type="ARBA" id="ARBA00004606"/>
    </source>
</evidence>
<evidence type="ECO:0000256" key="28">
    <source>
        <dbReference type="ARBA" id="ARBA00045660"/>
    </source>
</evidence>
<reference evidence="31" key="1">
    <citation type="journal article" date="2014" name="Nature">
        <title>Elephant shark genome provides unique insights into gnathostome evolution.</title>
        <authorList>
            <consortium name="International Elephant Shark Genome Sequencing Consortium"/>
            <person name="Venkatesh B."/>
            <person name="Lee A.P."/>
            <person name="Ravi V."/>
            <person name="Maurya A.K."/>
            <person name="Lian M.M."/>
            <person name="Swann J.B."/>
            <person name="Ohta Y."/>
            <person name="Flajnik M.F."/>
            <person name="Sutoh Y."/>
            <person name="Kasahara M."/>
            <person name="Hoon S."/>
            <person name="Gangu V."/>
            <person name="Roy S.W."/>
            <person name="Irimia M."/>
            <person name="Korzh V."/>
            <person name="Kondrychyn I."/>
            <person name="Lim Z.W."/>
            <person name="Tay B.H."/>
            <person name="Tohari S."/>
            <person name="Kong K.W."/>
            <person name="Ho S."/>
            <person name="Lorente-Galdos B."/>
            <person name="Quilez J."/>
            <person name="Marques-Bonet T."/>
            <person name="Raney B.J."/>
            <person name="Ingham P.W."/>
            <person name="Tay A."/>
            <person name="Hillier L.W."/>
            <person name="Minx P."/>
            <person name="Boehm T."/>
            <person name="Wilson R.K."/>
            <person name="Brenner S."/>
            <person name="Warren W.C."/>
        </authorList>
    </citation>
    <scope>NUCLEOTIDE SEQUENCE</scope>
    <source>
        <tissue evidence="31">Spleen</tissue>
    </source>
</reference>
<evidence type="ECO:0000256" key="14">
    <source>
        <dbReference type="ARBA" id="ARBA00022692"/>
    </source>
</evidence>
<dbReference type="GO" id="GO:0008625">
    <property type="term" value="P:extrinsic apoptotic signaling pathway via death domain receptors"/>
    <property type="evidence" value="ECO:0007669"/>
    <property type="project" value="TreeGrafter"/>
</dbReference>